<dbReference type="PANTHER" id="PTHR43727">
    <property type="entry name" value="DIAMINOPIMELATE DECARBOXYLASE"/>
    <property type="match status" value="1"/>
</dbReference>
<name>A0A6J7IUD7_9ZZZZ</name>
<reference evidence="6" key="1">
    <citation type="submission" date="2020-05" db="EMBL/GenBank/DDBJ databases">
        <authorList>
            <person name="Chiriac C."/>
            <person name="Salcher M."/>
            <person name="Ghai R."/>
            <person name="Kavagutti S V."/>
        </authorList>
    </citation>
    <scope>NUCLEOTIDE SEQUENCE</scope>
</reference>
<feature type="domain" description="Orn/DAP/Arg decarboxylase 2 N-terminal" evidence="5">
    <location>
        <begin position="46"/>
        <end position="290"/>
    </location>
</feature>
<dbReference type="GO" id="GO:0008836">
    <property type="term" value="F:diaminopimelate decarboxylase activity"/>
    <property type="evidence" value="ECO:0007669"/>
    <property type="project" value="InterPro"/>
</dbReference>
<dbReference type="HAMAP" id="MF_02120">
    <property type="entry name" value="LysA"/>
    <property type="match status" value="1"/>
</dbReference>
<dbReference type="Gene3D" id="3.20.20.10">
    <property type="entry name" value="Alanine racemase"/>
    <property type="match status" value="1"/>
</dbReference>
<accession>A0A6J7IUD7</accession>
<dbReference type="FunFam" id="3.20.20.10:FF:000003">
    <property type="entry name" value="Diaminopimelate decarboxylase"/>
    <property type="match status" value="1"/>
</dbReference>
<dbReference type="SUPFAM" id="SSF50621">
    <property type="entry name" value="Alanine racemase C-terminal domain-like"/>
    <property type="match status" value="1"/>
</dbReference>
<dbReference type="CDD" id="cd06828">
    <property type="entry name" value="PLPDE_III_DapDC"/>
    <property type="match status" value="1"/>
</dbReference>
<gene>
    <name evidence="6" type="ORF">UFOPK3564_02540</name>
</gene>
<evidence type="ECO:0000256" key="4">
    <source>
        <dbReference type="ARBA" id="ARBA00023239"/>
    </source>
</evidence>
<comment type="cofactor">
    <cofactor evidence="1">
        <name>pyridoxal 5'-phosphate</name>
        <dbReference type="ChEBI" id="CHEBI:597326"/>
    </cofactor>
</comment>
<dbReference type="SUPFAM" id="SSF51419">
    <property type="entry name" value="PLP-binding barrel"/>
    <property type="match status" value="1"/>
</dbReference>
<evidence type="ECO:0000256" key="3">
    <source>
        <dbReference type="ARBA" id="ARBA00022898"/>
    </source>
</evidence>
<organism evidence="6">
    <name type="scientific">freshwater metagenome</name>
    <dbReference type="NCBI Taxonomy" id="449393"/>
    <lineage>
        <taxon>unclassified sequences</taxon>
        <taxon>metagenomes</taxon>
        <taxon>ecological metagenomes</taxon>
    </lineage>
</organism>
<keyword evidence="2" id="KW-0210">Decarboxylase</keyword>
<keyword evidence="4" id="KW-0456">Lyase</keyword>
<evidence type="ECO:0000256" key="1">
    <source>
        <dbReference type="ARBA" id="ARBA00001933"/>
    </source>
</evidence>
<keyword evidence="3" id="KW-0663">Pyridoxal phosphate</keyword>
<proteinExistence type="inferred from homology"/>
<dbReference type="EMBL" id="CAFBMK010000184">
    <property type="protein sequence ID" value="CAB4933944.1"/>
    <property type="molecule type" value="Genomic_DNA"/>
</dbReference>
<evidence type="ECO:0000256" key="2">
    <source>
        <dbReference type="ARBA" id="ARBA00022793"/>
    </source>
</evidence>
<dbReference type="AlphaFoldDB" id="A0A6J7IUD7"/>
<dbReference type="InterPro" id="IPR000183">
    <property type="entry name" value="Orn/DAP/Arg_de-COase"/>
</dbReference>
<protein>
    <submittedName>
        <fullName evidence="6">Unannotated protein</fullName>
    </submittedName>
</protein>
<dbReference type="PRINTS" id="PR01181">
    <property type="entry name" value="DAPDCRBXLASE"/>
</dbReference>
<dbReference type="Gene3D" id="2.40.37.10">
    <property type="entry name" value="Lyase, Ornithine Decarboxylase, Chain A, domain 1"/>
    <property type="match status" value="1"/>
</dbReference>
<dbReference type="InterPro" id="IPR022644">
    <property type="entry name" value="De-COase2_N"/>
</dbReference>
<dbReference type="PRINTS" id="PR01179">
    <property type="entry name" value="ODADCRBXLASE"/>
</dbReference>
<evidence type="ECO:0000259" key="5">
    <source>
        <dbReference type="Pfam" id="PF02784"/>
    </source>
</evidence>
<dbReference type="GO" id="GO:0009089">
    <property type="term" value="P:lysine biosynthetic process via diaminopimelate"/>
    <property type="evidence" value="ECO:0007669"/>
    <property type="project" value="InterPro"/>
</dbReference>
<dbReference type="InterPro" id="IPR009006">
    <property type="entry name" value="Ala_racemase/Decarboxylase_C"/>
</dbReference>
<dbReference type="InterPro" id="IPR002986">
    <property type="entry name" value="DAP_deCOOHase_LysA"/>
</dbReference>
<dbReference type="Pfam" id="PF02784">
    <property type="entry name" value="Orn_Arg_deC_N"/>
    <property type="match status" value="1"/>
</dbReference>
<dbReference type="InterPro" id="IPR029066">
    <property type="entry name" value="PLP-binding_barrel"/>
</dbReference>
<dbReference type="NCBIfam" id="TIGR01048">
    <property type="entry name" value="lysA"/>
    <property type="match status" value="1"/>
</dbReference>
<dbReference type="PANTHER" id="PTHR43727:SF2">
    <property type="entry name" value="GROUP IV DECARBOXYLASE"/>
    <property type="match status" value="1"/>
</dbReference>
<sequence length="430" mass="45713">MTADPLAVYPLGSTLDERGRLQLGGCDALDLAAEHGTPAYVVAEDDLRAQARAYAEAFERRAPGAHVSFASKAFPCTAVLRVFEEEGLGCDVASGGELALALNAGFSPDRIHLHGNAKSEAELQAAVDHGLRQVVVDNAGDVERLARIARERGVVQAVGIRVTPDVRGETHDGISTGQANSKFGMGLDETRDAIDRIGALASLRLDGLHFHVGSQLLELDVFRRAVAAIAPLAGAVEEVNLGGGLGVAYTADQAPLLPTVDDYVRVKVDAARELIGDRVRIADEPGRSLVGRAGVTLYRVETVKRNVSTWVGVDGGMADNLRPMLYGAAYEVQVVDRFVGTPHARATAPTACNVVGKHCESSDVLVRDALLDDPRPDDVLVTPVTGAYGYAMSNTYNGVPRPPVVFVSGGRSRVVVRRERVDELWGRDVG</sequence>
<evidence type="ECO:0000313" key="6">
    <source>
        <dbReference type="EMBL" id="CAB4933944.1"/>
    </source>
</evidence>